<dbReference type="AlphaFoldDB" id="A0A0A9BV62"/>
<protein>
    <submittedName>
        <fullName evidence="1">Uncharacterized protein</fullName>
    </submittedName>
</protein>
<name>A0A0A9BV62_ARUDO</name>
<proteinExistence type="predicted"/>
<reference evidence="1" key="1">
    <citation type="submission" date="2014-09" db="EMBL/GenBank/DDBJ databases">
        <authorList>
            <person name="Magalhaes I.L.F."/>
            <person name="Oliveira U."/>
            <person name="Santos F.R."/>
            <person name="Vidigal T.H.D.A."/>
            <person name="Brescovit A.D."/>
            <person name="Santos A.J."/>
        </authorList>
    </citation>
    <scope>NUCLEOTIDE SEQUENCE</scope>
    <source>
        <tissue evidence="1">Shoot tissue taken approximately 20 cm above the soil surface</tissue>
    </source>
</reference>
<dbReference type="EMBL" id="GBRH01229936">
    <property type="protein sequence ID" value="JAD67959.1"/>
    <property type="molecule type" value="Transcribed_RNA"/>
</dbReference>
<sequence length="49" mass="5550">MTAEDEKDQSKELYTRLHRENLCTLHLSKTCTESLANGVLLLHQSSTTC</sequence>
<organism evidence="1">
    <name type="scientific">Arundo donax</name>
    <name type="common">Giant reed</name>
    <name type="synonym">Donax arundinaceus</name>
    <dbReference type="NCBI Taxonomy" id="35708"/>
    <lineage>
        <taxon>Eukaryota</taxon>
        <taxon>Viridiplantae</taxon>
        <taxon>Streptophyta</taxon>
        <taxon>Embryophyta</taxon>
        <taxon>Tracheophyta</taxon>
        <taxon>Spermatophyta</taxon>
        <taxon>Magnoliopsida</taxon>
        <taxon>Liliopsida</taxon>
        <taxon>Poales</taxon>
        <taxon>Poaceae</taxon>
        <taxon>PACMAD clade</taxon>
        <taxon>Arundinoideae</taxon>
        <taxon>Arundineae</taxon>
        <taxon>Arundo</taxon>
    </lineage>
</organism>
<reference evidence="1" key="2">
    <citation type="journal article" date="2015" name="Data Brief">
        <title>Shoot transcriptome of the giant reed, Arundo donax.</title>
        <authorList>
            <person name="Barrero R.A."/>
            <person name="Guerrero F.D."/>
            <person name="Moolhuijzen P."/>
            <person name="Goolsby J.A."/>
            <person name="Tidwell J."/>
            <person name="Bellgard S.E."/>
            <person name="Bellgard M.I."/>
        </authorList>
    </citation>
    <scope>NUCLEOTIDE SEQUENCE</scope>
    <source>
        <tissue evidence="1">Shoot tissue taken approximately 20 cm above the soil surface</tissue>
    </source>
</reference>
<evidence type="ECO:0000313" key="1">
    <source>
        <dbReference type="EMBL" id="JAD67959.1"/>
    </source>
</evidence>
<accession>A0A0A9BV62</accession>